<keyword evidence="2" id="KW-0472">Membrane</keyword>
<protein>
    <submittedName>
        <fullName evidence="5">Outer membrane receptor proteins, mostly Fe transport</fullName>
    </submittedName>
</protein>
<dbReference type="InterPro" id="IPR041700">
    <property type="entry name" value="OMP_b-brl_3"/>
</dbReference>
<evidence type="ECO:0000313" key="5">
    <source>
        <dbReference type="EMBL" id="SDD18492.1"/>
    </source>
</evidence>
<name>A0A1G6SNL2_9BACT</name>
<dbReference type="AlphaFoldDB" id="A0A1G6SNL2"/>
<proteinExistence type="predicted"/>
<evidence type="ECO:0000256" key="2">
    <source>
        <dbReference type="ARBA" id="ARBA00023136"/>
    </source>
</evidence>
<keyword evidence="5" id="KW-0675">Receptor</keyword>
<feature type="domain" description="Outer membrane protein beta-barrel" evidence="4">
    <location>
        <begin position="372"/>
        <end position="756"/>
    </location>
</feature>
<dbReference type="Gene3D" id="2.60.40.1120">
    <property type="entry name" value="Carboxypeptidase-like, regulatory domain"/>
    <property type="match status" value="1"/>
</dbReference>
<accession>A0A1G6SNL2</accession>
<sequence length="782" mass="88051">MKWMKLIVTVLLTFSLSYIFAQNLIVSGKVISNENEVLPYATVVVFNTDKSVITGDITNENGLFSINGLQQGEYTLEVSFVGYESYSVTINLEQSIMLDTIRLNAGVSIGEIEVSAHRKMLKSDQGRLILTVKDSYLTRLPNATDVMAFVPGVVVQGENIEVAGKGIPLIFINGREVKNRAQISSLQPERIKSIMVDRNPSAKYDASYNSTIHITTTAAAKQELSAQLVHGSVMGRLYNHSETLNINHAAGNWTNFLSYKYKNARTKEGAEVFQDVQTTDIAQRNSYNAWMTENQHLHSLVFGSNLKVNDKHSLDLQYYLDKSRGNANINGTETLTGQQNETYNVLRDFNKNNEKHTLNLNYRWDVDSVNHFNLYADYLYLDNTDNENVNNVSTTDASNDSYILNNRSKFNTYALRAEYNTLLFGAYTLDAGVRFSEIKSNTFSEIVALSQNEDTENKSVMTEHTLAAYTTLGREFGNFSAEAGLRAERNEGEYLKNSVSVFDGKRILSNWFPSLSLSYTFSEKAQLNLNYTSKISRPSFLDLDPSVSYLSSVLYEQGNPELKPTTSQTFELGGTFWDNLNLSIDYTRAKNAVAYLVEPDKANPNLLINQTINIDKVSSLGVNATYNFAVEKWRSNLIGNVSVPFMEYPYQGEKKNNNITKYQLITTNSYMVSPKLFLIGNFVAQSRYSYLNNCFSPTYTLVLAANFVMLKGKMVLTVFGNDLLQRSESDASSEWGYVSTGQNVMPDSRMVGVTVKFNLNKFENKFSKIESGNDELQRIEKE</sequence>
<dbReference type="STRING" id="1640674.SAMN05216323_10983"/>
<evidence type="ECO:0000256" key="1">
    <source>
        <dbReference type="ARBA" id="ARBA00004442"/>
    </source>
</evidence>
<reference evidence="5 6" key="1">
    <citation type="submission" date="2016-09" db="EMBL/GenBank/DDBJ databases">
        <authorList>
            <person name="Capua I."/>
            <person name="De Benedictis P."/>
            <person name="Joannis T."/>
            <person name="Lombin L.H."/>
            <person name="Cattoli G."/>
        </authorList>
    </citation>
    <scope>NUCLEOTIDE SEQUENCE [LARGE SCALE GENOMIC DNA]</scope>
    <source>
        <strain evidence="5 6">A7P-90m</strain>
    </source>
</reference>
<dbReference type="SUPFAM" id="SSF56935">
    <property type="entry name" value="Porins"/>
    <property type="match status" value="1"/>
</dbReference>
<keyword evidence="3" id="KW-0998">Cell outer membrane</keyword>
<dbReference type="Gene3D" id="2.40.170.20">
    <property type="entry name" value="TonB-dependent receptor, beta-barrel domain"/>
    <property type="match status" value="1"/>
</dbReference>
<dbReference type="Pfam" id="PF13715">
    <property type="entry name" value="CarbopepD_reg_2"/>
    <property type="match status" value="1"/>
</dbReference>
<evidence type="ECO:0000259" key="4">
    <source>
        <dbReference type="Pfam" id="PF14905"/>
    </source>
</evidence>
<dbReference type="RefSeq" id="WP_170830178.1">
    <property type="nucleotide sequence ID" value="NZ_FMYP01000098.1"/>
</dbReference>
<dbReference type="InterPro" id="IPR036942">
    <property type="entry name" value="Beta-barrel_TonB_sf"/>
</dbReference>
<organism evidence="5 6">
    <name type="scientific">Williamwhitmania taraxaci</name>
    <dbReference type="NCBI Taxonomy" id="1640674"/>
    <lineage>
        <taxon>Bacteria</taxon>
        <taxon>Pseudomonadati</taxon>
        <taxon>Bacteroidota</taxon>
        <taxon>Bacteroidia</taxon>
        <taxon>Bacteroidales</taxon>
        <taxon>Williamwhitmaniaceae</taxon>
        <taxon>Williamwhitmania</taxon>
    </lineage>
</organism>
<dbReference type="EMBL" id="FMYP01000098">
    <property type="protein sequence ID" value="SDD18492.1"/>
    <property type="molecule type" value="Genomic_DNA"/>
</dbReference>
<dbReference type="Proteomes" id="UP000199452">
    <property type="component" value="Unassembled WGS sequence"/>
</dbReference>
<comment type="subcellular location">
    <subcellularLocation>
        <location evidence="1">Cell outer membrane</location>
    </subcellularLocation>
</comment>
<dbReference type="Pfam" id="PF14905">
    <property type="entry name" value="OMP_b-brl_3"/>
    <property type="match status" value="1"/>
</dbReference>
<dbReference type="GO" id="GO:0009279">
    <property type="term" value="C:cell outer membrane"/>
    <property type="evidence" value="ECO:0007669"/>
    <property type="project" value="UniProtKB-SubCell"/>
</dbReference>
<dbReference type="InterPro" id="IPR008969">
    <property type="entry name" value="CarboxyPept-like_regulatory"/>
</dbReference>
<keyword evidence="6" id="KW-1185">Reference proteome</keyword>
<gene>
    <name evidence="5" type="ORF">SAMN05216323_10983</name>
</gene>
<evidence type="ECO:0000256" key="3">
    <source>
        <dbReference type="ARBA" id="ARBA00023237"/>
    </source>
</evidence>
<dbReference type="PANTHER" id="PTHR40980:SF4">
    <property type="entry name" value="TONB-DEPENDENT RECEPTOR-LIKE BETA-BARREL DOMAIN-CONTAINING PROTEIN"/>
    <property type="match status" value="1"/>
</dbReference>
<evidence type="ECO:0000313" key="6">
    <source>
        <dbReference type="Proteomes" id="UP000199452"/>
    </source>
</evidence>
<dbReference type="PANTHER" id="PTHR40980">
    <property type="entry name" value="PLUG DOMAIN-CONTAINING PROTEIN"/>
    <property type="match status" value="1"/>
</dbReference>
<dbReference type="SUPFAM" id="SSF49464">
    <property type="entry name" value="Carboxypeptidase regulatory domain-like"/>
    <property type="match status" value="1"/>
</dbReference>